<accession>A0ABS4X032</accession>
<evidence type="ECO:0000256" key="1">
    <source>
        <dbReference type="SAM" id="Phobius"/>
    </source>
</evidence>
<comment type="caution">
    <text evidence="2">The sequence shown here is derived from an EMBL/GenBank/DDBJ whole genome shotgun (WGS) entry which is preliminary data.</text>
</comment>
<keyword evidence="1" id="KW-0812">Transmembrane</keyword>
<dbReference type="EMBL" id="JAGIOD010000001">
    <property type="protein sequence ID" value="MBP2381736.1"/>
    <property type="molecule type" value="Genomic_DNA"/>
</dbReference>
<keyword evidence="1" id="KW-0472">Membrane</keyword>
<keyword evidence="1" id="KW-1133">Transmembrane helix</keyword>
<feature type="transmembrane region" description="Helical" evidence="1">
    <location>
        <begin position="102"/>
        <end position="120"/>
    </location>
</feature>
<evidence type="ECO:0000313" key="2">
    <source>
        <dbReference type="EMBL" id="MBP2381736.1"/>
    </source>
</evidence>
<dbReference type="RefSeq" id="WP_209901121.1">
    <property type="nucleotide sequence ID" value="NZ_BAAAJW010000002.1"/>
</dbReference>
<evidence type="ECO:0000313" key="3">
    <source>
        <dbReference type="Proteomes" id="UP001519290"/>
    </source>
</evidence>
<sequence>MSSCPACHLEVEGEWTRCPLCDGPLGGDRVAGPLPPVPLRFSRRRLLRALVLTSLGVVLASFAVQLLITPGVPGLGVLRSVWLAVAALWLVVLMAVRKRRNLAKSTVYLVVLVGLVSVYWDYLLGWSAWSLTYAVPILCASSLLALMIIVRVMRIEVGEHIVYSGLVVLLGLTPLVFLGLGWVSTPLPSAVCGALSVAALVLLQLSRGAETRHELAKRLHL</sequence>
<gene>
    <name evidence="2" type="ORF">JOF43_001693</name>
</gene>
<proteinExistence type="predicted"/>
<feature type="transmembrane region" description="Helical" evidence="1">
    <location>
        <begin position="161"/>
        <end position="181"/>
    </location>
</feature>
<dbReference type="InterPro" id="IPR046283">
    <property type="entry name" value="DUF6320"/>
</dbReference>
<feature type="transmembrane region" description="Helical" evidence="1">
    <location>
        <begin position="126"/>
        <end position="149"/>
    </location>
</feature>
<feature type="transmembrane region" description="Helical" evidence="1">
    <location>
        <begin position="74"/>
        <end position="95"/>
    </location>
</feature>
<evidence type="ECO:0008006" key="4">
    <source>
        <dbReference type="Google" id="ProtNLM"/>
    </source>
</evidence>
<protein>
    <recommendedName>
        <fullName evidence="4">Zinc ribbon domain-containing protein</fullName>
    </recommendedName>
</protein>
<feature type="transmembrane region" description="Helical" evidence="1">
    <location>
        <begin position="49"/>
        <end position="68"/>
    </location>
</feature>
<reference evidence="2 3" key="1">
    <citation type="submission" date="2021-03" db="EMBL/GenBank/DDBJ databases">
        <title>Sequencing the genomes of 1000 actinobacteria strains.</title>
        <authorList>
            <person name="Klenk H.-P."/>
        </authorList>
    </citation>
    <scope>NUCLEOTIDE SEQUENCE [LARGE SCALE GENOMIC DNA]</scope>
    <source>
        <strain evidence="2 3">DSM 14566</strain>
    </source>
</reference>
<dbReference type="Proteomes" id="UP001519290">
    <property type="component" value="Unassembled WGS sequence"/>
</dbReference>
<name>A0ABS4X032_9MICO</name>
<organism evidence="2 3">
    <name type="scientific">Brachybacterium sacelli</name>
    <dbReference type="NCBI Taxonomy" id="173364"/>
    <lineage>
        <taxon>Bacteria</taxon>
        <taxon>Bacillati</taxon>
        <taxon>Actinomycetota</taxon>
        <taxon>Actinomycetes</taxon>
        <taxon>Micrococcales</taxon>
        <taxon>Dermabacteraceae</taxon>
        <taxon>Brachybacterium</taxon>
    </lineage>
</organism>
<dbReference type="Pfam" id="PF19845">
    <property type="entry name" value="DUF6320"/>
    <property type="match status" value="1"/>
</dbReference>
<feature type="transmembrane region" description="Helical" evidence="1">
    <location>
        <begin position="187"/>
        <end position="205"/>
    </location>
</feature>
<keyword evidence="3" id="KW-1185">Reference proteome</keyword>